<dbReference type="InterPro" id="IPR020846">
    <property type="entry name" value="MFS_dom"/>
</dbReference>
<evidence type="ECO:0000256" key="5">
    <source>
        <dbReference type="ARBA" id="ARBA00023136"/>
    </source>
</evidence>
<dbReference type="HOGENOM" id="CLU_043790_0_0_10"/>
<dbReference type="PANTHER" id="PTHR43124">
    <property type="entry name" value="PURINE EFFLUX PUMP PBUE"/>
    <property type="match status" value="1"/>
</dbReference>
<dbReference type="CDD" id="cd06174">
    <property type="entry name" value="MFS"/>
    <property type="match status" value="1"/>
</dbReference>
<sequence length="420" mass="46182">MNSPKTKASSFYRIVLLILAGESIFILPFVLARIFRPTFLDVFQVNNFQLGTCFSIYGVVALLSYLYGGAIADKFSPRKLIATALFLTAIGGLLMATFPSYLILKWLFGYWGFTTIFLFWGAMIKATRVWGGSANQGRAFGFLEGGRGFVAASIGAIGVFIFALFLPADIQSASLPERQKAFRFVVLFSSFLVAFIGLLVFIFLKDDEEVDTTTQSKRHSFANIKMVMRLPAVWLLMIIVLCAYVGYKLTDIFSLYASEIMLFDEVQAAQVGTFQLYLRPIVCITIGLLADKTKSSLWLKVGFATMLIGAIAFASGGISANLNFLFFLSLIITATGTYAARTLYFAVLHEAKIPLALTGTAVGVVSVIGFTPDIFVGPVMGYFLDRSPGIIGHQQVFVMLAIFALAGFFASFRFSRIVKR</sequence>
<evidence type="ECO:0000256" key="2">
    <source>
        <dbReference type="ARBA" id="ARBA00022475"/>
    </source>
</evidence>
<dbReference type="OrthoDB" id="9773404at2"/>
<evidence type="ECO:0000313" key="8">
    <source>
        <dbReference type="EMBL" id="AEV33452.1"/>
    </source>
</evidence>
<dbReference type="GO" id="GO:0022857">
    <property type="term" value="F:transmembrane transporter activity"/>
    <property type="evidence" value="ECO:0007669"/>
    <property type="project" value="InterPro"/>
</dbReference>
<comment type="subcellular location">
    <subcellularLocation>
        <location evidence="1">Cell membrane</location>
        <topology evidence="1">Multi-pass membrane protein</topology>
    </subcellularLocation>
</comment>
<keyword evidence="3 6" id="KW-0812">Transmembrane</keyword>
<dbReference type="Pfam" id="PF07690">
    <property type="entry name" value="MFS_1"/>
    <property type="match status" value="1"/>
</dbReference>
<accession>G8R7S1</accession>
<feature type="transmembrane region" description="Helical" evidence="6">
    <location>
        <begin position="297"/>
        <end position="318"/>
    </location>
</feature>
<protein>
    <submittedName>
        <fullName evidence="8">Sugar phosphate permease</fullName>
    </submittedName>
</protein>
<dbReference type="Gene3D" id="1.20.1250.20">
    <property type="entry name" value="MFS general substrate transporter like domains"/>
    <property type="match status" value="2"/>
</dbReference>
<dbReference type="GO" id="GO:0005886">
    <property type="term" value="C:plasma membrane"/>
    <property type="evidence" value="ECO:0007669"/>
    <property type="project" value="UniProtKB-SubCell"/>
</dbReference>
<keyword evidence="9" id="KW-1185">Reference proteome</keyword>
<dbReference type="KEGG" id="oho:Oweho_2482"/>
<evidence type="ECO:0000256" key="3">
    <source>
        <dbReference type="ARBA" id="ARBA00022692"/>
    </source>
</evidence>
<dbReference type="PANTHER" id="PTHR43124:SF3">
    <property type="entry name" value="CHLORAMPHENICOL EFFLUX PUMP RV0191"/>
    <property type="match status" value="1"/>
</dbReference>
<dbReference type="PROSITE" id="PS50850">
    <property type="entry name" value="MFS"/>
    <property type="match status" value="1"/>
</dbReference>
<evidence type="ECO:0000313" key="9">
    <source>
        <dbReference type="Proteomes" id="UP000005631"/>
    </source>
</evidence>
<dbReference type="Proteomes" id="UP000005631">
    <property type="component" value="Chromosome"/>
</dbReference>
<feature type="transmembrane region" description="Helical" evidence="6">
    <location>
        <begin position="181"/>
        <end position="205"/>
    </location>
</feature>
<feature type="domain" description="Major facilitator superfamily (MFS) profile" evidence="7">
    <location>
        <begin position="14"/>
        <end position="419"/>
    </location>
</feature>
<keyword evidence="4 6" id="KW-1133">Transmembrane helix</keyword>
<dbReference type="RefSeq" id="WP_014202801.1">
    <property type="nucleotide sequence ID" value="NC_016599.1"/>
</dbReference>
<feature type="transmembrane region" description="Helical" evidence="6">
    <location>
        <begin position="148"/>
        <end position="166"/>
    </location>
</feature>
<feature type="transmembrane region" description="Helical" evidence="6">
    <location>
        <begin position="267"/>
        <end position="290"/>
    </location>
</feature>
<feature type="transmembrane region" description="Helical" evidence="6">
    <location>
        <begin position="396"/>
        <end position="414"/>
    </location>
</feature>
<dbReference type="InterPro" id="IPR036259">
    <property type="entry name" value="MFS_trans_sf"/>
</dbReference>
<proteinExistence type="predicted"/>
<feature type="transmembrane region" description="Helical" evidence="6">
    <location>
        <begin position="12"/>
        <end position="35"/>
    </location>
</feature>
<feature type="transmembrane region" description="Helical" evidence="6">
    <location>
        <begin position="226"/>
        <end position="247"/>
    </location>
</feature>
<dbReference type="AlphaFoldDB" id="G8R7S1"/>
<dbReference type="eggNOG" id="COG2271">
    <property type="taxonomic scope" value="Bacteria"/>
</dbReference>
<dbReference type="EMBL" id="CP003156">
    <property type="protein sequence ID" value="AEV33452.1"/>
    <property type="molecule type" value="Genomic_DNA"/>
</dbReference>
<feature type="transmembrane region" description="Helical" evidence="6">
    <location>
        <begin position="355"/>
        <end position="376"/>
    </location>
</feature>
<name>G8R7S1_OWEHD</name>
<dbReference type="STRING" id="926562.Oweho_2482"/>
<dbReference type="SUPFAM" id="SSF103473">
    <property type="entry name" value="MFS general substrate transporter"/>
    <property type="match status" value="1"/>
</dbReference>
<feature type="transmembrane region" description="Helical" evidence="6">
    <location>
        <begin position="324"/>
        <end position="348"/>
    </location>
</feature>
<organism evidence="8 9">
    <name type="scientific">Owenweeksia hongkongensis (strain DSM 17368 / CIP 108786 / JCM 12287 / NRRL B-23963 / UST20020801)</name>
    <dbReference type="NCBI Taxonomy" id="926562"/>
    <lineage>
        <taxon>Bacteria</taxon>
        <taxon>Pseudomonadati</taxon>
        <taxon>Bacteroidota</taxon>
        <taxon>Flavobacteriia</taxon>
        <taxon>Flavobacteriales</taxon>
        <taxon>Owenweeksiaceae</taxon>
        <taxon>Owenweeksia</taxon>
    </lineage>
</organism>
<keyword evidence="5 6" id="KW-0472">Membrane</keyword>
<dbReference type="InterPro" id="IPR011701">
    <property type="entry name" value="MFS"/>
</dbReference>
<reference evidence="8 9" key="1">
    <citation type="journal article" date="2012" name="Stand. Genomic Sci.">
        <title>Genome sequence of the orange-pigmented seawater bacterium Owenweeksia hongkongensis type strain (UST20020801(T)).</title>
        <authorList>
            <person name="Riedel T."/>
            <person name="Held B."/>
            <person name="Nolan M."/>
            <person name="Lucas S."/>
            <person name="Lapidus A."/>
            <person name="Tice H."/>
            <person name="Del Rio T.G."/>
            <person name="Cheng J.F."/>
            <person name="Han C."/>
            <person name="Tapia R."/>
            <person name="Goodwin L.A."/>
            <person name="Pitluck S."/>
            <person name="Liolios K."/>
            <person name="Mavromatis K."/>
            <person name="Pagani I."/>
            <person name="Ivanova N."/>
            <person name="Mikhailova N."/>
            <person name="Pati A."/>
            <person name="Chen A."/>
            <person name="Palaniappan K."/>
            <person name="Rohde M."/>
            <person name="Tindall B.J."/>
            <person name="Detter J.C."/>
            <person name="Goker M."/>
            <person name="Woyke T."/>
            <person name="Bristow J."/>
            <person name="Eisen J.A."/>
            <person name="Markowitz V."/>
            <person name="Hugenholtz P."/>
            <person name="Klenk H.P."/>
            <person name="Kyrpides N.C."/>
        </authorList>
    </citation>
    <scope>NUCLEOTIDE SEQUENCE</scope>
    <source>
        <strain evidence="9">DSM 17368 / JCM 12287 / NRRL B-23963</strain>
    </source>
</reference>
<evidence type="ECO:0000256" key="6">
    <source>
        <dbReference type="SAM" id="Phobius"/>
    </source>
</evidence>
<dbReference type="InterPro" id="IPR050189">
    <property type="entry name" value="MFS_Efflux_Transporters"/>
</dbReference>
<keyword evidence="2" id="KW-1003">Cell membrane</keyword>
<evidence type="ECO:0000259" key="7">
    <source>
        <dbReference type="PROSITE" id="PS50850"/>
    </source>
</evidence>
<evidence type="ECO:0000256" key="4">
    <source>
        <dbReference type="ARBA" id="ARBA00022989"/>
    </source>
</evidence>
<feature type="transmembrane region" description="Helical" evidence="6">
    <location>
        <begin position="108"/>
        <end position="127"/>
    </location>
</feature>
<gene>
    <name evidence="8" type="ordered locus">Oweho_2482</name>
</gene>
<feature type="transmembrane region" description="Helical" evidence="6">
    <location>
        <begin position="47"/>
        <end position="68"/>
    </location>
</feature>
<feature type="transmembrane region" description="Helical" evidence="6">
    <location>
        <begin position="80"/>
        <end position="102"/>
    </location>
</feature>
<evidence type="ECO:0000256" key="1">
    <source>
        <dbReference type="ARBA" id="ARBA00004651"/>
    </source>
</evidence>